<comment type="caution">
    <text evidence="2">The sequence shown here is derived from an EMBL/GenBank/DDBJ whole genome shotgun (WGS) entry which is preliminary data.</text>
</comment>
<dbReference type="Proteomes" id="UP000621455">
    <property type="component" value="Unassembled WGS sequence"/>
</dbReference>
<protein>
    <recommendedName>
        <fullName evidence="4">DUF3955 domain-containing protein</fullName>
    </recommendedName>
</protein>
<sequence>MTKKPRAKVNMQLLRILGLLFAAVAMVGFGLCGVFGVVIGIQPGADLANRFNIGFVLGLAGLAICGALAWFLGSKLRKAFASSRE</sequence>
<keyword evidence="1" id="KW-0812">Transmembrane</keyword>
<keyword evidence="1" id="KW-0472">Membrane</keyword>
<gene>
    <name evidence="2" type="ORF">F2P44_27540</name>
</gene>
<evidence type="ECO:0000313" key="2">
    <source>
        <dbReference type="EMBL" id="NHZ83002.1"/>
    </source>
</evidence>
<feature type="transmembrane region" description="Helical" evidence="1">
    <location>
        <begin position="12"/>
        <end position="41"/>
    </location>
</feature>
<feature type="transmembrane region" description="Helical" evidence="1">
    <location>
        <begin position="53"/>
        <end position="73"/>
    </location>
</feature>
<proteinExistence type="predicted"/>
<organism evidence="2 3">
    <name type="scientific">Massilia frigida</name>
    <dbReference type="NCBI Taxonomy" id="2609281"/>
    <lineage>
        <taxon>Bacteria</taxon>
        <taxon>Pseudomonadati</taxon>
        <taxon>Pseudomonadota</taxon>
        <taxon>Betaproteobacteria</taxon>
        <taxon>Burkholderiales</taxon>
        <taxon>Oxalobacteraceae</taxon>
        <taxon>Telluria group</taxon>
        <taxon>Massilia</taxon>
    </lineage>
</organism>
<keyword evidence="1" id="KW-1133">Transmembrane helix</keyword>
<keyword evidence="3" id="KW-1185">Reference proteome</keyword>
<accession>A0ABX0NI45</accession>
<evidence type="ECO:0000256" key="1">
    <source>
        <dbReference type="SAM" id="Phobius"/>
    </source>
</evidence>
<name>A0ABX0NI45_9BURK</name>
<reference evidence="2 3" key="1">
    <citation type="submission" date="2019-10" db="EMBL/GenBank/DDBJ databases">
        <title>Taxonomy of Antarctic Massilia spp.: description of Massilia rubra sp. nov., Massilia aquatica sp. nov., Massilia mucilaginosa sp. nov., Massilia frigida sp. nov. isolated from streams, lakes and regoliths.</title>
        <authorList>
            <person name="Holochova P."/>
            <person name="Sedlacek I."/>
            <person name="Kralova S."/>
            <person name="Maslanova I."/>
            <person name="Busse H.-J."/>
            <person name="Stankova E."/>
            <person name="Vrbovska V."/>
            <person name="Kovarovic V."/>
            <person name="Bartak M."/>
            <person name="Svec P."/>
            <person name="Pantucek R."/>
        </authorList>
    </citation>
    <scope>NUCLEOTIDE SEQUENCE [LARGE SCALE GENOMIC DNA]</scope>
    <source>
        <strain evidence="2 3">CCM 8695</strain>
    </source>
</reference>
<evidence type="ECO:0008006" key="4">
    <source>
        <dbReference type="Google" id="ProtNLM"/>
    </source>
</evidence>
<evidence type="ECO:0000313" key="3">
    <source>
        <dbReference type="Proteomes" id="UP000621455"/>
    </source>
</evidence>
<dbReference type="EMBL" id="WHJG01000041">
    <property type="protein sequence ID" value="NHZ83002.1"/>
    <property type="molecule type" value="Genomic_DNA"/>
</dbReference>